<evidence type="ECO:0000259" key="6">
    <source>
        <dbReference type="Pfam" id="PF07992"/>
    </source>
</evidence>
<feature type="binding site" evidence="5">
    <location>
        <position position="51"/>
    </location>
    <ligand>
        <name>FAD</name>
        <dbReference type="ChEBI" id="CHEBI:57692"/>
    </ligand>
</feature>
<feature type="binding site" evidence="5">
    <location>
        <position position="334"/>
    </location>
    <ligand>
        <name>FAD</name>
        <dbReference type="ChEBI" id="CHEBI:57692"/>
    </ligand>
</feature>
<sequence>MNVQTEFNADVGIIGAGPSGLFQVFELGIHGLTSMVFEARPNTGGQCIELYADKPIYDIPACPGISARDLIGNLEKQVQPFSPIWKFNQTVTEIEKTENPSGFRIGTSGGETYRVKYIVIATGAGTMRPVPLKIPGIDQFENRSLFYRVENIDTHRNKSIAILGGGDAALDWALELSKIAGEVVLIHRSSRFRAMQKSVDDYMQLCRDQRARFIQGQVIDFSTDQNQNLSHLKIRSADQVVRTLAIDQLLVCFGMSPSLQNLLDWGIKLHNHKIEVNTDSFESSTEGIYAIGDSNYYLGKRNLILSGFHEAALAAFAIKQKEQQGRKVMLEYTTTSPRILERLGISANSMLRNA</sequence>
<proteinExistence type="inferred from homology"/>
<comment type="subunit">
    <text evidence="5">Homodimer.</text>
</comment>
<feature type="binding site" evidence="5">
    <location>
        <position position="19"/>
    </location>
    <ligand>
        <name>FAD</name>
        <dbReference type="ChEBI" id="CHEBI:57692"/>
    </ligand>
</feature>
<dbReference type="GO" id="GO:0050661">
    <property type="term" value="F:NADP binding"/>
    <property type="evidence" value="ECO:0007669"/>
    <property type="project" value="UniProtKB-UniRule"/>
</dbReference>
<dbReference type="OrthoDB" id="9806179at2"/>
<feature type="binding site" evidence="5">
    <location>
        <position position="91"/>
    </location>
    <ligand>
        <name>FAD</name>
        <dbReference type="ChEBI" id="CHEBI:57692"/>
    </ligand>
</feature>
<dbReference type="PRINTS" id="PR00469">
    <property type="entry name" value="PNDRDTASEII"/>
</dbReference>
<dbReference type="PANTHER" id="PTHR48105">
    <property type="entry name" value="THIOREDOXIN REDUCTASE 1-RELATED-RELATED"/>
    <property type="match status" value="1"/>
</dbReference>
<dbReference type="GO" id="GO:0004324">
    <property type="term" value="F:ferredoxin-NADP+ reductase activity"/>
    <property type="evidence" value="ECO:0007669"/>
    <property type="project" value="UniProtKB-UniRule"/>
</dbReference>
<evidence type="ECO:0000256" key="1">
    <source>
        <dbReference type="ARBA" id="ARBA00022630"/>
    </source>
</evidence>
<keyword evidence="2 5" id="KW-0274">FAD</keyword>
<comment type="catalytic activity">
    <reaction evidence="5">
        <text>2 reduced [2Fe-2S]-[ferredoxin] + NADP(+) + H(+) = 2 oxidized [2Fe-2S]-[ferredoxin] + NADPH</text>
        <dbReference type="Rhea" id="RHEA:20125"/>
        <dbReference type="Rhea" id="RHEA-COMP:10000"/>
        <dbReference type="Rhea" id="RHEA-COMP:10001"/>
        <dbReference type="ChEBI" id="CHEBI:15378"/>
        <dbReference type="ChEBI" id="CHEBI:33737"/>
        <dbReference type="ChEBI" id="CHEBI:33738"/>
        <dbReference type="ChEBI" id="CHEBI:57783"/>
        <dbReference type="ChEBI" id="CHEBI:58349"/>
        <dbReference type="EC" id="1.18.1.2"/>
    </reaction>
</comment>
<dbReference type="AlphaFoldDB" id="A0A1M4XUG6"/>
<keyword evidence="8" id="KW-1185">Reference proteome</keyword>
<evidence type="ECO:0000256" key="4">
    <source>
        <dbReference type="ARBA" id="ARBA00023002"/>
    </source>
</evidence>
<dbReference type="InterPro" id="IPR023753">
    <property type="entry name" value="FAD/NAD-binding_dom"/>
</dbReference>
<evidence type="ECO:0000313" key="7">
    <source>
        <dbReference type="EMBL" id="SHE97088.1"/>
    </source>
</evidence>
<dbReference type="STRING" id="494016.SAMN04487965_1067"/>
<dbReference type="InterPro" id="IPR022890">
    <property type="entry name" value="Fd--NADP_Rdtase_type_2"/>
</dbReference>
<dbReference type="Proteomes" id="UP000184170">
    <property type="component" value="Unassembled WGS sequence"/>
</dbReference>
<feature type="binding site" evidence="5">
    <location>
        <position position="127"/>
    </location>
    <ligand>
        <name>FAD</name>
        <dbReference type="ChEBI" id="CHEBI:57692"/>
    </ligand>
</feature>
<organism evidence="7 8">
    <name type="scientific">Microbulbifer donghaiensis</name>
    <dbReference type="NCBI Taxonomy" id="494016"/>
    <lineage>
        <taxon>Bacteria</taxon>
        <taxon>Pseudomonadati</taxon>
        <taxon>Pseudomonadota</taxon>
        <taxon>Gammaproteobacteria</taxon>
        <taxon>Cellvibrionales</taxon>
        <taxon>Microbulbiferaceae</taxon>
        <taxon>Microbulbifer</taxon>
    </lineage>
</organism>
<name>A0A1M4XUG6_9GAMM</name>
<comment type="cofactor">
    <cofactor evidence="5">
        <name>FAD</name>
        <dbReference type="ChEBI" id="CHEBI:57692"/>
    </cofactor>
    <text evidence="5">Binds 1 FAD per subunit.</text>
</comment>
<dbReference type="Gene3D" id="3.50.50.60">
    <property type="entry name" value="FAD/NAD(P)-binding domain"/>
    <property type="match status" value="2"/>
</dbReference>
<feature type="domain" description="FAD/NAD(P)-binding" evidence="6">
    <location>
        <begin position="10"/>
        <end position="295"/>
    </location>
</feature>
<dbReference type="InterPro" id="IPR036188">
    <property type="entry name" value="FAD/NAD-bd_sf"/>
</dbReference>
<dbReference type="EC" id="1.18.1.2" evidence="5"/>
<gene>
    <name evidence="7" type="ORF">SAMN04487965_1067</name>
</gene>
<dbReference type="HAMAP" id="MF_01685">
    <property type="entry name" value="FENR2"/>
    <property type="match status" value="1"/>
</dbReference>
<dbReference type="GO" id="GO:0050660">
    <property type="term" value="F:flavin adenine dinucleotide binding"/>
    <property type="evidence" value="ECO:0007669"/>
    <property type="project" value="UniProtKB-UniRule"/>
</dbReference>
<evidence type="ECO:0000256" key="3">
    <source>
        <dbReference type="ARBA" id="ARBA00022857"/>
    </source>
</evidence>
<dbReference type="SUPFAM" id="SSF51905">
    <property type="entry name" value="FAD/NAD(P)-binding domain"/>
    <property type="match status" value="1"/>
</dbReference>
<evidence type="ECO:0000256" key="2">
    <source>
        <dbReference type="ARBA" id="ARBA00022827"/>
    </source>
</evidence>
<dbReference type="Pfam" id="PF07992">
    <property type="entry name" value="Pyr_redox_2"/>
    <property type="match status" value="1"/>
</dbReference>
<dbReference type="RefSeq" id="WP_073272423.1">
    <property type="nucleotide sequence ID" value="NZ_FQVA01000001.1"/>
</dbReference>
<comment type="similarity">
    <text evidence="5">Belongs to the ferredoxin--NADP reductase type 2 family.</text>
</comment>
<accession>A0A1M4XUG6</accession>
<keyword evidence="3 5" id="KW-0521">NADP</keyword>
<feature type="binding site" evidence="5">
    <location>
        <position position="46"/>
    </location>
    <ligand>
        <name>FAD</name>
        <dbReference type="ChEBI" id="CHEBI:57692"/>
    </ligand>
</feature>
<dbReference type="InterPro" id="IPR050097">
    <property type="entry name" value="Ferredoxin-NADP_redctase_2"/>
</dbReference>
<reference evidence="8" key="1">
    <citation type="submission" date="2016-11" db="EMBL/GenBank/DDBJ databases">
        <authorList>
            <person name="Varghese N."/>
            <person name="Submissions S."/>
        </authorList>
    </citation>
    <scope>NUCLEOTIDE SEQUENCE [LARGE SCALE GENOMIC DNA]</scope>
    <source>
        <strain evidence="8">CGMCC 1.7063</strain>
    </source>
</reference>
<dbReference type="PRINTS" id="PR00368">
    <property type="entry name" value="FADPNR"/>
</dbReference>
<feature type="binding site" evidence="5">
    <location>
        <position position="293"/>
    </location>
    <ligand>
        <name>FAD</name>
        <dbReference type="ChEBI" id="CHEBI:57692"/>
    </ligand>
</feature>
<feature type="binding site" evidence="5">
    <location>
        <position position="38"/>
    </location>
    <ligand>
        <name>FAD</name>
        <dbReference type="ChEBI" id="CHEBI:57692"/>
    </ligand>
</feature>
<dbReference type="EMBL" id="FQVA01000001">
    <property type="protein sequence ID" value="SHE97088.1"/>
    <property type="molecule type" value="Genomic_DNA"/>
</dbReference>
<evidence type="ECO:0000256" key="5">
    <source>
        <dbReference type="HAMAP-Rule" id="MF_01685"/>
    </source>
</evidence>
<evidence type="ECO:0000313" key="8">
    <source>
        <dbReference type="Proteomes" id="UP000184170"/>
    </source>
</evidence>
<protein>
    <recommendedName>
        <fullName evidence="5">Ferredoxin--NADP reductase</fullName>
        <shortName evidence="5">FNR</shortName>
        <shortName evidence="5">Fd-NADP(+) reductase</shortName>
        <ecNumber evidence="5">1.18.1.2</ecNumber>
    </recommendedName>
</protein>
<keyword evidence="1 5" id="KW-0285">Flavoprotein</keyword>
<keyword evidence="4 5" id="KW-0560">Oxidoreductase</keyword>